<dbReference type="RefSeq" id="WP_014269049.1">
    <property type="nucleotide sequence ID" value="NC_016633.1"/>
</dbReference>
<keyword evidence="2" id="KW-1185">Reference proteome</keyword>
<reference evidence="1 2" key="1">
    <citation type="submission" date="2011-11" db="EMBL/GenBank/DDBJ databases">
        <title>Complete sequence of Spirochaeta sp. grapes.</title>
        <authorList>
            <consortium name="US DOE Joint Genome Institute"/>
            <person name="Lucas S."/>
            <person name="Han J."/>
            <person name="Lapidus A."/>
            <person name="Cheng J.-F."/>
            <person name="Goodwin L."/>
            <person name="Pitluck S."/>
            <person name="Peters L."/>
            <person name="Ovchinnikova G."/>
            <person name="Munk A.C."/>
            <person name="Detter J.C."/>
            <person name="Han C."/>
            <person name="Tapia R."/>
            <person name="Land M."/>
            <person name="Hauser L."/>
            <person name="Kyrpides N."/>
            <person name="Ivanova N."/>
            <person name="Pagani I."/>
            <person name="Ritalahtilisa K."/>
            <person name="Loeffler F."/>
            <person name="Woyke T."/>
        </authorList>
    </citation>
    <scope>NUCLEOTIDE SEQUENCE [LARGE SCALE GENOMIC DNA]</scope>
    <source>
        <strain evidence="2">ATCC BAA-1885 / DSM 22778 / Grapes</strain>
    </source>
</reference>
<evidence type="ECO:0008006" key="3">
    <source>
        <dbReference type="Google" id="ProtNLM"/>
    </source>
</evidence>
<dbReference type="OrthoDB" id="5417808at2"/>
<dbReference type="eggNOG" id="ENOG5030H9C">
    <property type="taxonomic scope" value="Bacteria"/>
</dbReference>
<evidence type="ECO:0000313" key="1">
    <source>
        <dbReference type="EMBL" id="AEV28200.1"/>
    </source>
</evidence>
<dbReference type="EMBL" id="CP003155">
    <property type="protein sequence ID" value="AEV28200.1"/>
    <property type="molecule type" value="Genomic_DNA"/>
</dbReference>
<dbReference type="KEGG" id="sgp:SpiGrapes_0342"/>
<evidence type="ECO:0000313" key="2">
    <source>
        <dbReference type="Proteomes" id="UP000005632"/>
    </source>
</evidence>
<dbReference type="InterPro" id="IPR024492">
    <property type="entry name" value="DUF2764"/>
</dbReference>
<dbReference type="AlphaFoldDB" id="G8QVG7"/>
<sequence>MASYYYLVATLPMLRYDGSAPFGCDAFLELCKGKVSDSDYDTLFQALHNQVSNHPFLKKWQVFDKMVKQEMNDQRSRKLSLSSPKYRNDGPKEYRITEAVRLAVGNDNPLEAEMELMLLSWKFLDELAALHTFDIEGLLSYAIKLQLLERKGLFTREDGNAEFKRLFSNLQSEIEKN</sequence>
<dbReference type="HOGENOM" id="CLU_121454_0_0_12"/>
<dbReference type="Pfam" id="PF10962">
    <property type="entry name" value="DUF2764"/>
    <property type="match status" value="1"/>
</dbReference>
<gene>
    <name evidence="1" type="ordered locus">SpiGrapes_0342</name>
</gene>
<accession>G8QVG7</accession>
<name>G8QVG7_SPHPG</name>
<dbReference type="STRING" id="158190.SpiGrapes_0342"/>
<organism evidence="1 2">
    <name type="scientific">Sphaerochaeta pleomorpha (strain ATCC BAA-1885 / DSM 22778 / Grapes)</name>
    <dbReference type="NCBI Taxonomy" id="158190"/>
    <lineage>
        <taxon>Bacteria</taxon>
        <taxon>Pseudomonadati</taxon>
        <taxon>Spirochaetota</taxon>
        <taxon>Spirochaetia</taxon>
        <taxon>Spirochaetales</taxon>
        <taxon>Sphaerochaetaceae</taxon>
        <taxon>Sphaerochaeta</taxon>
    </lineage>
</organism>
<protein>
    <recommendedName>
        <fullName evidence="3">DUF2764 domain-containing protein</fullName>
    </recommendedName>
</protein>
<proteinExistence type="predicted"/>
<dbReference type="Proteomes" id="UP000005632">
    <property type="component" value="Chromosome"/>
</dbReference>